<dbReference type="KEGG" id="ure:UREG_07935"/>
<reference evidence="2" key="1">
    <citation type="journal article" date="2009" name="Genome Res.">
        <title>Comparative genomic analyses of the human fungal pathogens Coccidioides and their relatives.</title>
        <authorList>
            <person name="Sharpton T.J."/>
            <person name="Stajich J.E."/>
            <person name="Rounsley S.D."/>
            <person name="Gardner M.J."/>
            <person name="Wortman J.R."/>
            <person name="Jordar V.S."/>
            <person name="Maiti R."/>
            <person name="Kodira C.D."/>
            <person name="Neafsey D.E."/>
            <person name="Zeng Q."/>
            <person name="Hung C.-Y."/>
            <person name="McMahan C."/>
            <person name="Muszewska A."/>
            <person name="Grynberg M."/>
            <person name="Mandel M.A."/>
            <person name="Kellner E.M."/>
            <person name="Barker B.M."/>
            <person name="Galgiani J.N."/>
            <person name="Orbach M.J."/>
            <person name="Kirkland T.N."/>
            <person name="Cole G.T."/>
            <person name="Henn M.R."/>
            <person name="Birren B.W."/>
            <person name="Taylor J.W."/>
        </authorList>
    </citation>
    <scope>NUCLEOTIDE SEQUENCE [LARGE SCALE GENOMIC DNA]</scope>
    <source>
        <strain evidence="2">UAMH 1704</strain>
    </source>
</reference>
<sequence length="59" mass="6703">SKADLRSKQLHQILCCSGSRNIEQTAGRRHAAPRKSTKNLVKERGLTNRSQLIQRKTEC</sequence>
<dbReference type="VEuPathDB" id="FungiDB:UREG_07935"/>
<dbReference type="RefSeq" id="XP_002582210.1">
    <property type="nucleotide sequence ID" value="XM_002582164.1"/>
</dbReference>
<dbReference type="GeneID" id="8441237"/>
<accession>C4RRN4</accession>
<dbReference type="AlphaFoldDB" id="C4RRN4"/>
<evidence type="ECO:0000313" key="1">
    <source>
        <dbReference type="EMBL" id="EEP78112.1"/>
    </source>
</evidence>
<dbReference type="HOGENOM" id="CLU_2967583_0_0_1"/>
<gene>
    <name evidence="1" type="ORF">UREG_07935</name>
</gene>
<keyword evidence="2" id="KW-1185">Reference proteome</keyword>
<dbReference type="InParanoid" id="C4RRN4"/>
<dbReference type="Proteomes" id="UP000002058">
    <property type="component" value="Unassembled WGS sequence"/>
</dbReference>
<organism evidence="1 2">
    <name type="scientific">Uncinocarpus reesii (strain UAMH 1704)</name>
    <dbReference type="NCBI Taxonomy" id="336963"/>
    <lineage>
        <taxon>Eukaryota</taxon>
        <taxon>Fungi</taxon>
        <taxon>Dikarya</taxon>
        <taxon>Ascomycota</taxon>
        <taxon>Pezizomycotina</taxon>
        <taxon>Eurotiomycetes</taxon>
        <taxon>Eurotiomycetidae</taxon>
        <taxon>Onygenales</taxon>
        <taxon>Onygenaceae</taxon>
        <taxon>Uncinocarpus</taxon>
    </lineage>
</organism>
<name>C4RRN4_UNCRE</name>
<dbReference type="EMBL" id="GG669480">
    <property type="protein sequence ID" value="EEP78112.1"/>
    <property type="molecule type" value="Genomic_DNA"/>
</dbReference>
<proteinExistence type="predicted"/>
<protein>
    <submittedName>
        <fullName evidence="1">Uncharacterized protein</fullName>
    </submittedName>
</protein>
<feature type="non-terminal residue" evidence="1">
    <location>
        <position position="1"/>
    </location>
</feature>
<evidence type="ECO:0000313" key="2">
    <source>
        <dbReference type="Proteomes" id="UP000002058"/>
    </source>
</evidence>